<organism evidence="2 3">
    <name type="scientific">Colocasia esculenta</name>
    <name type="common">Wild taro</name>
    <name type="synonym">Arum esculentum</name>
    <dbReference type="NCBI Taxonomy" id="4460"/>
    <lineage>
        <taxon>Eukaryota</taxon>
        <taxon>Viridiplantae</taxon>
        <taxon>Streptophyta</taxon>
        <taxon>Embryophyta</taxon>
        <taxon>Tracheophyta</taxon>
        <taxon>Spermatophyta</taxon>
        <taxon>Magnoliopsida</taxon>
        <taxon>Liliopsida</taxon>
        <taxon>Araceae</taxon>
        <taxon>Aroideae</taxon>
        <taxon>Colocasieae</taxon>
        <taxon>Colocasia</taxon>
    </lineage>
</organism>
<dbReference type="Proteomes" id="UP000652761">
    <property type="component" value="Unassembled WGS sequence"/>
</dbReference>
<accession>A0A843U2G8</accession>
<keyword evidence="3" id="KW-1185">Reference proteome</keyword>
<evidence type="ECO:0008006" key="4">
    <source>
        <dbReference type="Google" id="ProtNLM"/>
    </source>
</evidence>
<feature type="region of interest" description="Disordered" evidence="1">
    <location>
        <begin position="65"/>
        <end position="98"/>
    </location>
</feature>
<dbReference type="GO" id="GO:0007017">
    <property type="term" value="P:microtubule-based process"/>
    <property type="evidence" value="ECO:0007669"/>
    <property type="project" value="InterPro"/>
</dbReference>
<dbReference type="InterPro" id="IPR037177">
    <property type="entry name" value="DLC_sf"/>
</dbReference>
<gene>
    <name evidence="2" type="ORF">Taro_008655</name>
</gene>
<reference evidence="2" key="1">
    <citation type="submission" date="2017-07" db="EMBL/GenBank/DDBJ databases">
        <title>Taro Niue Genome Assembly and Annotation.</title>
        <authorList>
            <person name="Atibalentja N."/>
            <person name="Keating K."/>
            <person name="Fields C.J."/>
        </authorList>
    </citation>
    <scope>NUCLEOTIDE SEQUENCE</scope>
    <source>
        <strain evidence="2">Niue_2</strain>
        <tissue evidence="2">Leaf</tissue>
    </source>
</reference>
<sequence length="196" mass="21851">MERAALELERRSRYLSSLIQQQKKRNDGDCGAAAKVGEKGEAKVPWEEEVVVVVKEQKEVEAAKDYVAREPAKGEKQRKGDGDVGRGGGEAGPGQQRQVNVRVRAADMPPELQKHAFRCAQQLLTGMPRLDSKRLALNLKKIPTSIIRHLRLNRYIVAAKVSRGKFCLRTCGELGNVYHVTRMSSNFSWLADGAKK</sequence>
<name>A0A843U2G8_COLES</name>
<evidence type="ECO:0000313" key="2">
    <source>
        <dbReference type="EMBL" id="MQL76267.1"/>
    </source>
</evidence>
<dbReference type="GO" id="GO:0030286">
    <property type="term" value="C:dynein complex"/>
    <property type="evidence" value="ECO:0007669"/>
    <property type="project" value="InterPro"/>
</dbReference>
<comment type="caution">
    <text evidence="2">The sequence shown here is derived from an EMBL/GenBank/DDBJ whole genome shotgun (WGS) entry which is preliminary data.</text>
</comment>
<dbReference type="EMBL" id="NMUH01000288">
    <property type="protein sequence ID" value="MQL76267.1"/>
    <property type="molecule type" value="Genomic_DNA"/>
</dbReference>
<protein>
    <recommendedName>
        <fullName evidence="4">Dynein light chain</fullName>
    </recommendedName>
</protein>
<proteinExistence type="predicted"/>
<feature type="compositionally biased region" description="Basic and acidic residues" evidence="1">
    <location>
        <begin position="65"/>
        <end position="84"/>
    </location>
</feature>
<dbReference type="OrthoDB" id="787038at2759"/>
<evidence type="ECO:0000256" key="1">
    <source>
        <dbReference type="SAM" id="MobiDB-lite"/>
    </source>
</evidence>
<dbReference type="Gene3D" id="3.30.740.10">
    <property type="entry name" value="Protein Inhibitor Of Neuronal Nitric Oxide Synthase"/>
    <property type="match status" value="1"/>
</dbReference>
<evidence type="ECO:0000313" key="3">
    <source>
        <dbReference type="Proteomes" id="UP000652761"/>
    </source>
</evidence>
<feature type="region of interest" description="Disordered" evidence="1">
    <location>
        <begin position="19"/>
        <end position="39"/>
    </location>
</feature>
<dbReference type="AlphaFoldDB" id="A0A843U2G8"/>